<dbReference type="Pfam" id="PF11860">
    <property type="entry name" value="Muramidase"/>
    <property type="match status" value="1"/>
</dbReference>
<evidence type="ECO:0000313" key="2">
    <source>
        <dbReference type="EMBL" id="OAJ93219.1"/>
    </source>
</evidence>
<evidence type="ECO:0000313" key="3">
    <source>
        <dbReference type="Proteomes" id="UP000078406"/>
    </source>
</evidence>
<gene>
    <name evidence="2" type="ORF">APB76_14745</name>
</gene>
<protein>
    <recommendedName>
        <fullName evidence="1">N-acetylmuramidase domain-containing protein</fullName>
    </recommendedName>
</protein>
<dbReference type="Proteomes" id="UP000078406">
    <property type="component" value="Unassembled WGS sequence"/>
</dbReference>
<accession>A0A177XX98</accession>
<proteinExistence type="predicted"/>
<dbReference type="EMBL" id="LLEI02000043">
    <property type="protein sequence ID" value="OAJ93219.1"/>
    <property type="molecule type" value="Genomic_DNA"/>
</dbReference>
<name>A0A177XX98_9VIBR</name>
<reference evidence="2 3" key="1">
    <citation type="journal article" date="2016" name="Syst. Appl. Microbiol.">
        <title>Vibrio bivalvicida sp. nov., a novel larval pathogen for bivalve molluscs reared in a hatchery.</title>
        <authorList>
            <person name="Dubert J."/>
            <person name="Romalde J.L."/>
            <person name="Prado S."/>
            <person name="Barja J.L."/>
        </authorList>
    </citation>
    <scope>NUCLEOTIDE SEQUENCE [LARGE SCALE GENOMIC DNA]</scope>
    <source>
        <strain evidence="2 3">605</strain>
    </source>
</reference>
<evidence type="ECO:0000259" key="1">
    <source>
        <dbReference type="Pfam" id="PF11860"/>
    </source>
</evidence>
<dbReference type="InterPro" id="IPR024408">
    <property type="entry name" value="Muramidase"/>
</dbReference>
<dbReference type="AlphaFoldDB" id="A0A177XX98"/>
<sequence length="296" mass="33309">MNTIKLVWSVGKSASNVRQDVLSIQNALNLVSKHIGLKAPLREDGEVSSDVNHSPTCLAIGLLQRNILHFKHPDYRIDVGGKSHLALQRLCQKEKEVVAPNFHWPNVTPQIGLCDQDFENAAMSLGCDIAAIKAVSDVESNGSGFLKCGKPRILFEAHKFSKYTQHKFDDSHPKISSKKWQRGLYLGGEKEYGRLQEAIELDSHAALLSTSFGRYQIMGFNYQAAGYNSVEDFVSDMFLSESKHLQSFVSFIQSNSQLHRALKAKNWPYFASLYNGPDYAQNSYDKKLERAYLNYA</sequence>
<feature type="domain" description="N-acetylmuramidase" evidence="1">
    <location>
        <begin position="129"/>
        <end position="295"/>
    </location>
</feature>
<dbReference type="RefSeq" id="WP_054961740.1">
    <property type="nucleotide sequence ID" value="NZ_LLEI02000043.1"/>
</dbReference>
<comment type="caution">
    <text evidence="2">The sequence shown here is derived from an EMBL/GenBank/DDBJ whole genome shotgun (WGS) entry which is preliminary data.</text>
</comment>
<organism evidence="2 3">
    <name type="scientific">Vibrio bivalvicida</name>
    <dbReference type="NCBI Taxonomy" id="1276888"/>
    <lineage>
        <taxon>Bacteria</taxon>
        <taxon>Pseudomonadati</taxon>
        <taxon>Pseudomonadota</taxon>
        <taxon>Gammaproteobacteria</taxon>
        <taxon>Vibrionales</taxon>
        <taxon>Vibrionaceae</taxon>
        <taxon>Vibrio</taxon>
        <taxon>Vibrio oreintalis group</taxon>
    </lineage>
</organism>